<comment type="caution">
    <text evidence="1">The sequence shown here is derived from an EMBL/GenBank/DDBJ whole genome shotgun (WGS) entry which is preliminary data.</text>
</comment>
<protein>
    <submittedName>
        <fullName evidence="1">Jg22807 protein</fullName>
    </submittedName>
</protein>
<sequence length="78" mass="8805">MTIVVEIDVKIDTRLASTLRSLLPHFVHSSDGLSSAGLRRRCSVTAERPRSHRFCAYSAERERPCAYAKCVTRREAGR</sequence>
<evidence type="ECO:0000313" key="1">
    <source>
        <dbReference type="EMBL" id="CAH2242115.1"/>
    </source>
</evidence>
<evidence type="ECO:0000313" key="2">
    <source>
        <dbReference type="Proteomes" id="UP000838756"/>
    </source>
</evidence>
<name>A0A8S4RWW9_9NEOP</name>
<accession>A0A8S4RWW9</accession>
<organism evidence="1 2">
    <name type="scientific">Pararge aegeria aegeria</name>
    <dbReference type="NCBI Taxonomy" id="348720"/>
    <lineage>
        <taxon>Eukaryota</taxon>
        <taxon>Metazoa</taxon>
        <taxon>Ecdysozoa</taxon>
        <taxon>Arthropoda</taxon>
        <taxon>Hexapoda</taxon>
        <taxon>Insecta</taxon>
        <taxon>Pterygota</taxon>
        <taxon>Neoptera</taxon>
        <taxon>Endopterygota</taxon>
        <taxon>Lepidoptera</taxon>
        <taxon>Glossata</taxon>
        <taxon>Ditrysia</taxon>
        <taxon>Papilionoidea</taxon>
        <taxon>Nymphalidae</taxon>
        <taxon>Satyrinae</taxon>
        <taxon>Satyrini</taxon>
        <taxon>Parargina</taxon>
        <taxon>Pararge</taxon>
    </lineage>
</organism>
<proteinExistence type="predicted"/>
<gene>
    <name evidence="1" type="primary">jg22807</name>
    <name evidence="1" type="ORF">PAEG_LOCUS18472</name>
</gene>
<dbReference type="Proteomes" id="UP000838756">
    <property type="component" value="Unassembled WGS sequence"/>
</dbReference>
<keyword evidence="2" id="KW-1185">Reference proteome</keyword>
<dbReference type="EMBL" id="CAKXAJ010025625">
    <property type="protein sequence ID" value="CAH2242115.1"/>
    <property type="molecule type" value="Genomic_DNA"/>
</dbReference>
<dbReference type="AlphaFoldDB" id="A0A8S4RWW9"/>
<reference evidence="1" key="1">
    <citation type="submission" date="2022-03" db="EMBL/GenBank/DDBJ databases">
        <authorList>
            <person name="Lindestad O."/>
        </authorList>
    </citation>
    <scope>NUCLEOTIDE SEQUENCE</scope>
</reference>